<dbReference type="WBParaSite" id="EVEC_0000636201-mRNA-1">
    <property type="protein sequence ID" value="EVEC_0000636201-mRNA-1"/>
    <property type="gene ID" value="EVEC_0000636201"/>
</dbReference>
<evidence type="ECO:0000313" key="4">
    <source>
        <dbReference type="WBParaSite" id="EVEC_0000636201-mRNA-1"/>
    </source>
</evidence>
<proteinExistence type="predicted"/>
<name>A0A0N4V7T8_ENTVE</name>
<accession>A0A0N4V7T8</accession>
<dbReference type="Proteomes" id="UP000274131">
    <property type="component" value="Unassembled WGS sequence"/>
</dbReference>
<feature type="region of interest" description="Disordered" evidence="1">
    <location>
        <begin position="36"/>
        <end position="69"/>
    </location>
</feature>
<sequence>MKNGFEDEEKQYECYNDGNKCTQTKVEGMAIVTVAAADDDGNDDNDDDGKEEDEVKKQENDGERCMATVLRKDGERKALPCISKKKQKNKKE</sequence>
<feature type="compositionally biased region" description="Basic and acidic residues" evidence="1">
    <location>
        <begin position="53"/>
        <end position="69"/>
    </location>
</feature>
<protein>
    <submittedName>
        <fullName evidence="2 4">Uncharacterized protein</fullName>
    </submittedName>
</protein>
<dbReference type="AlphaFoldDB" id="A0A0N4V7T8"/>
<dbReference type="EMBL" id="UXUI01008331">
    <property type="protein sequence ID" value="VDD91222.1"/>
    <property type="molecule type" value="Genomic_DNA"/>
</dbReference>
<organism evidence="4">
    <name type="scientific">Enterobius vermicularis</name>
    <name type="common">Human pinworm</name>
    <dbReference type="NCBI Taxonomy" id="51028"/>
    <lineage>
        <taxon>Eukaryota</taxon>
        <taxon>Metazoa</taxon>
        <taxon>Ecdysozoa</taxon>
        <taxon>Nematoda</taxon>
        <taxon>Chromadorea</taxon>
        <taxon>Rhabditida</taxon>
        <taxon>Spirurina</taxon>
        <taxon>Oxyuridomorpha</taxon>
        <taxon>Oxyuroidea</taxon>
        <taxon>Oxyuridae</taxon>
        <taxon>Enterobius</taxon>
    </lineage>
</organism>
<feature type="compositionally biased region" description="Acidic residues" evidence="1">
    <location>
        <begin position="37"/>
        <end position="52"/>
    </location>
</feature>
<gene>
    <name evidence="2" type="ORF">EVEC_LOCUS5973</name>
</gene>
<keyword evidence="3" id="KW-1185">Reference proteome</keyword>
<evidence type="ECO:0000256" key="1">
    <source>
        <dbReference type="SAM" id="MobiDB-lite"/>
    </source>
</evidence>
<reference evidence="2 3" key="2">
    <citation type="submission" date="2018-10" db="EMBL/GenBank/DDBJ databases">
        <authorList>
            <consortium name="Pathogen Informatics"/>
        </authorList>
    </citation>
    <scope>NUCLEOTIDE SEQUENCE [LARGE SCALE GENOMIC DNA]</scope>
</reference>
<evidence type="ECO:0000313" key="2">
    <source>
        <dbReference type="EMBL" id="VDD91222.1"/>
    </source>
</evidence>
<evidence type="ECO:0000313" key="3">
    <source>
        <dbReference type="Proteomes" id="UP000274131"/>
    </source>
</evidence>
<reference evidence="4" key="1">
    <citation type="submission" date="2017-02" db="UniProtKB">
        <authorList>
            <consortium name="WormBaseParasite"/>
        </authorList>
    </citation>
    <scope>IDENTIFICATION</scope>
</reference>